<feature type="domain" description="AB hydrolase-1" evidence="1">
    <location>
        <begin position="22"/>
        <end position="139"/>
    </location>
</feature>
<dbReference type="InterPro" id="IPR029058">
    <property type="entry name" value="AB_hydrolase_fold"/>
</dbReference>
<organism evidence="2 3">
    <name type="scientific">Nocardioides mangrovicus</name>
    <dbReference type="NCBI Taxonomy" id="2478913"/>
    <lineage>
        <taxon>Bacteria</taxon>
        <taxon>Bacillati</taxon>
        <taxon>Actinomycetota</taxon>
        <taxon>Actinomycetes</taxon>
        <taxon>Propionibacteriales</taxon>
        <taxon>Nocardioidaceae</taxon>
        <taxon>Nocardioides</taxon>
    </lineage>
</organism>
<dbReference type="GO" id="GO:0046464">
    <property type="term" value="P:acylglycerol catabolic process"/>
    <property type="evidence" value="ECO:0007669"/>
    <property type="project" value="TreeGrafter"/>
</dbReference>
<evidence type="ECO:0000313" key="3">
    <source>
        <dbReference type="Proteomes" id="UP000281708"/>
    </source>
</evidence>
<dbReference type="GO" id="GO:0047372">
    <property type="term" value="F:monoacylglycerol lipase activity"/>
    <property type="evidence" value="ECO:0007669"/>
    <property type="project" value="TreeGrafter"/>
</dbReference>
<dbReference type="PANTHER" id="PTHR43798">
    <property type="entry name" value="MONOACYLGLYCEROL LIPASE"/>
    <property type="match status" value="1"/>
</dbReference>
<dbReference type="SUPFAM" id="SSF53474">
    <property type="entry name" value="alpha/beta-Hydrolases"/>
    <property type="match status" value="1"/>
</dbReference>
<dbReference type="Gene3D" id="3.40.50.1820">
    <property type="entry name" value="alpha/beta hydrolase"/>
    <property type="match status" value="1"/>
</dbReference>
<keyword evidence="3" id="KW-1185">Reference proteome</keyword>
<dbReference type="GO" id="GO:0016020">
    <property type="term" value="C:membrane"/>
    <property type="evidence" value="ECO:0007669"/>
    <property type="project" value="TreeGrafter"/>
</dbReference>
<reference evidence="2 3" key="1">
    <citation type="submission" date="2018-10" db="EMBL/GenBank/DDBJ databases">
        <title>Marmoricola sp. 4Q3S-7 whole genome shotgun sequence.</title>
        <authorList>
            <person name="Li F."/>
        </authorList>
    </citation>
    <scope>NUCLEOTIDE SEQUENCE [LARGE SCALE GENOMIC DNA]</scope>
    <source>
        <strain evidence="2 3">4Q3S-7</strain>
    </source>
</reference>
<dbReference type="OrthoDB" id="9812774at2"/>
<dbReference type="Proteomes" id="UP000281708">
    <property type="component" value="Unassembled WGS sequence"/>
</dbReference>
<accession>A0A3L8NZA8</accession>
<dbReference type="EMBL" id="RDBE01000009">
    <property type="protein sequence ID" value="RLV48556.1"/>
    <property type="molecule type" value="Genomic_DNA"/>
</dbReference>
<dbReference type="PRINTS" id="PR00412">
    <property type="entry name" value="EPOXHYDRLASE"/>
</dbReference>
<dbReference type="AlphaFoldDB" id="A0A3L8NZA8"/>
<dbReference type="PANTHER" id="PTHR43798:SF33">
    <property type="entry name" value="HYDROLASE, PUTATIVE (AFU_ORTHOLOGUE AFUA_2G14860)-RELATED"/>
    <property type="match status" value="1"/>
</dbReference>
<dbReference type="InterPro" id="IPR050266">
    <property type="entry name" value="AB_hydrolase_sf"/>
</dbReference>
<protein>
    <submittedName>
        <fullName evidence="2">Alpha/beta hydrolase</fullName>
    </submittedName>
</protein>
<dbReference type="InterPro" id="IPR000639">
    <property type="entry name" value="Epox_hydrolase-like"/>
</dbReference>
<sequence length="283" mass="30836">MRSAPVDGFSLAYDDHPGEGDPVVLLHGWPGDRTDYRAMVPLLAGRRLVVPDLRGFGESDKHLVDPAEFYGARGQAASVAGLLEELGIEQVVAAGYDVGSRVAQELARQRPDLVRALVVTPPLPGAGRRILDPEAVPEFWYQSFHQLDLAEQLIDGQPGAARHYLQHFWDHWSGPAYTPEAAALDALAGHYGEPGAFVASIGWYRAGGGMVARSMSEKVPAPEDRVSVPLHALWPSDDPLFPRAWSDRLEEFYTDVALEPVDGVGHFAPLEYPELFARAVLAA</sequence>
<gene>
    <name evidence="2" type="ORF">D9V37_14400</name>
</gene>
<comment type="caution">
    <text evidence="2">The sequence shown here is derived from an EMBL/GenBank/DDBJ whole genome shotgun (WGS) entry which is preliminary data.</text>
</comment>
<dbReference type="InterPro" id="IPR000073">
    <property type="entry name" value="AB_hydrolase_1"/>
</dbReference>
<keyword evidence="2" id="KW-0378">Hydrolase</keyword>
<proteinExistence type="predicted"/>
<dbReference type="Pfam" id="PF00561">
    <property type="entry name" value="Abhydrolase_1"/>
    <property type="match status" value="1"/>
</dbReference>
<evidence type="ECO:0000313" key="2">
    <source>
        <dbReference type="EMBL" id="RLV48556.1"/>
    </source>
</evidence>
<dbReference type="RefSeq" id="WP_121806878.1">
    <property type="nucleotide sequence ID" value="NZ_RDBE01000009.1"/>
</dbReference>
<name>A0A3L8NZA8_9ACTN</name>
<evidence type="ECO:0000259" key="1">
    <source>
        <dbReference type="Pfam" id="PF00561"/>
    </source>
</evidence>